<proteinExistence type="predicted"/>
<gene>
    <name evidence="8" type="primary">MPHOSPH8</name>
    <name evidence="8" type="ORF">OS493_006948</name>
</gene>
<feature type="domain" description="Chromo" evidence="7">
    <location>
        <begin position="14"/>
        <end position="73"/>
    </location>
</feature>
<feature type="compositionally biased region" description="Basic and acidic residues" evidence="6">
    <location>
        <begin position="534"/>
        <end position="551"/>
    </location>
</feature>
<protein>
    <submittedName>
        <fullName evidence="8">M-phase phosphoprotein 8</fullName>
    </submittedName>
</protein>
<evidence type="ECO:0000256" key="1">
    <source>
        <dbReference type="ARBA" id="ARBA00004123"/>
    </source>
</evidence>
<dbReference type="PANTHER" id="PTHR24198:SF165">
    <property type="entry name" value="ANKYRIN REPEAT-CONTAINING PROTEIN-RELATED"/>
    <property type="match status" value="1"/>
</dbReference>
<dbReference type="AlphaFoldDB" id="A0A9W9ZS35"/>
<name>A0A9W9ZS35_9CNID</name>
<evidence type="ECO:0000256" key="4">
    <source>
        <dbReference type="ARBA" id="ARBA00023242"/>
    </source>
</evidence>
<comment type="subcellular location">
    <subcellularLocation>
        <location evidence="1">Nucleus</location>
    </subcellularLocation>
</comment>
<feature type="compositionally biased region" description="Basic residues" evidence="6">
    <location>
        <begin position="69"/>
        <end position="78"/>
    </location>
</feature>
<dbReference type="InterPro" id="IPR023779">
    <property type="entry name" value="Chromodomain_CS"/>
</dbReference>
<dbReference type="SUPFAM" id="SSF48403">
    <property type="entry name" value="Ankyrin repeat"/>
    <property type="match status" value="1"/>
</dbReference>
<dbReference type="GO" id="GO:0005634">
    <property type="term" value="C:nucleus"/>
    <property type="evidence" value="ECO:0007669"/>
    <property type="project" value="UniProtKB-SubCell"/>
</dbReference>
<feature type="repeat" description="ANK" evidence="5">
    <location>
        <begin position="734"/>
        <end position="766"/>
    </location>
</feature>
<feature type="region of interest" description="Disordered" evidence="6">
    <location>
        <begin position="530"/>
        <end position="582"/>
    </location>
</feature>
<reference evidence="8" key="1">
    <citation type="submission" date="2023-01" db="EMBL/GenBank/DDBJ databases">
        <title>Genome assembly of the deep-sea coral Lophelia pertusa.</title>
        <authorList>
            <person name="Herrera S."/>
            <person name="Cordes E."/>
        </authorList>
    </citation>
    <scope>NUCLEOTIDE SEQUENCE</scope>
    <source>
        <strain evidence="8">USNM1676648</strain>
        <tissue evidence="8">Polyp</tissue>
    </source>
</reference>
<feature type="region of interest" description="Disordered" evidence="6">
    <location>
        <begin position="219"/>
        <end position="248"/>
    </location>
</feature>
<keyword evidence="9" id="KW-1185">Reference proteome</keyword>
<keyword evidence="3 5" id="KW-0040">ANK repeat</keyword>
<dbReference type="Pfam" id="PF00023">
    <property type="entry name" value="Ank"/>
    <property type="match status" value="1"/>
</dbReference>
<feature type="region of interest" description="Disordered" evidence="6">
    <location>
        <begin position="286"/>
        <end position="326"/>
    </location>
</feature>
<dbReference type="SMART" id="SM00248">
    <property type="entry name" value="ANK"/>
    <property type="match status" value="4"/>
</dbReference>
<feature type="region of interest" description="Disordered" evidence="6">
    <location>
        <begin position="350"/>
        <end position="392"/>
    </location>
</feature>
<sequence>MDFDSDSDTIDDIYEVEKIIDAKKKDGKVLFKVRWEGYGSGEDSWEPNDNLLTCQELVDRYWLEKKDGYKKRGRKPKRLREMAGEDSDTDDSNRKDQNDDESEMTTPPEKRRRGRPPKHPGSEGMDEKKRLAMDGSSSTSPELSEGNSAKKKRRRPPKDDEYLSRFAPSEFLLLDLPEIAPLGLTRQASKELALVSLRKKHEHDHMAETSSGTRAAIVEASSDATPENTAESSETSDVETSTVYPEQDAFEVIEISSQDSVDDEREDFSQDSEPTIIKECIVISSQSESEGEGEKLAVKSTLNSAKTKLKKKNKKEKTFTQDAGKDRVGTAENIVDKKKAAATLKKSLSVENQANKNNDHSSVDNFPPIDFSFESGTGVSQGRDDSESFLQSSKELEIETSKVFDLSGHETDENSNQVTCSLLRAELSSKLSMSKMQTLRDTIKDKTPASPGSLDNNNKCEKKSADLSNITDESASKLSPLSLVRGSFAENSLSEASAMRRENNEMEYAATRRSLDEDNTSQLYNQHLRAMKRLGGERKNKGKAKRSEGRPKSHREVKKRRPSIDTTAATQQNSSADLLPMQNKTKSVPLMDGDLIGAIIQESGNDSDSKVKPLTSATAAKKEGKNPNHGKTPQDKTQDEAETLRSWDSGMEDISDGEDDLSDFEFDLDDYSPHSFFNEAEESNVAARASSPAAEPLNLSWAALKQAIREGDTMLVRRALAVPGFNPDTIDTASGMTLLMWAATIGQDEIVRLLLRRGAGVNTDPKRTGMTALMHAAEQGFPETVQILLESGAHINWQQTAGETALMKACKKGHEEVVEVLLRHGVDTKAQSNYEQTAVQIALRNQHLEIQNLLSEHEKSLESTLQIALGKCLGTAGTLRTPLVMPYAVLLPGRRRV</sequence>
<feature type="compositionally biased region" description="Basic and acidic residues" evidence="6">
    <location>
        <begin position="620"/>
        <end position="643"/>
    </location>
</feature>
<dbReference type="InterPro" id="IPR000953">
    <property type="entry name" value="Chromo/chromo_shadow_dom"/>
</dbReference>
<feature type="compositionally biased region" description="Low complexity" evidence="6">
    <location>
        <begin position="229"/>
        <end position="242"/>
    </location>
</feature>
<keyword evidence="4" id="KW-0539">Nucleus</keyword>
<dbReference type="PROSITE" id="PS50013">
    <property type="entry name" value="CHROMO_2"/>
    <property type="match status" value="1"/>
</dbReference>
<dbReference type="Gene3D" id="1.25.40.20">
    <property type="entry name" value="Ankyrin repeat-containing domain"/>
    <property type="match status" value="1"/>
</dbReference>
<evidence type="ECO:0000256" key="3">
    <source>
        <dbReference type="ARBA" id="ARBA00023043"/>
    </source>
</evidence>
<feature type="compositionally biased region" description="Basic and acidic residues" evidence="6">
    <location>
        <begin position="316"/>
        <end position="326"/>
    </location>
</feature>
<dbReference type="SMART" id="SM00298">
    <property type="entry name" value="CHROMO"/>
    <property type="match status" value="1"/>
</dbReference>
<dbReference type="Proteomes" id="UP001163046">
    <property type="component" value="Unassembled WGS sequence"/>
</dbReference>
<dbReference type="InterPro" id="IPR002110">
    <property type="entry name" value="Ankyrin_rpt"/>
</dbReference>
<feature type="repeat" description="ANK" evidence="5">
    <location>
        <begin position="768"/>
        <end position="800"/>
    </location>
</feature>
<dbReference type="PROSITE" id="PS00598">
    <property type="entry name" value="CHROMO_1"/>
    <property type="match status" value="1"/>
</dbReference>
<dbReference type="Pfam" id="PF12796">
    <property type="entry name" value="Ank_2"/>
    <property type="match status" value="1"/>
</dbReference>
<evidence type="ECO:0000259" key="7">
    <source>
        <dbReference type="PROSITE" id="PS50013"/>
    </source>
</evidence>
<evidence type="ECO:0000313" key="9">
    <source>
        <dbReference type="Proteomes" id="UP001163046"/>
    </source>
</evidence>
<feature type="region of interest" description="Disordered" evidence="6">
    <location>
        <begin position="617"/>
        <end position="643"/>
    </location>
</feature>
<feature type="compositionally biased region" description="Polar residues" evidence="6">
    <location>
        <begin position="135"/>
        <end position="147"/>
    </location>
</feature>
<feature type="repeat" description="ANK" evidence="5">
    <location>
        <begin position="801"/>
        <end position="833"/>
    </location>
</feature>
<dbReference type="InterPro" id="IPR036770">
    <property type="entry name" value="Ankyrin_rpt-contain_sf"/>
</dbReference>
<comment type="caution">
    <text evidence="8">The sequence shown here is derived from an EMBL/GenBank/DDBJ whole genome shotgun (WGS) entry which is preliminary data.</text>
</comment>
<evidence type="ECO:0000313" key="8">
    <source>
        <dbReference type="EMBL" id="KAJ7386913.1"/>
    </source>
</evidence>
<dbReference type="InterPro" id="IPR016197">
    <property type="entry name" value="Chromo-like_dom_sf"/>
</dbReference>
<feature type="compositionally biased region" description="Basic residues" evidence="6">
    <location>
        <begin position="552"/>
        <end position="561"/>
    </location>
</feature>
<dbReference type="PROSITE" id="PS50088">
    <property type="entry name" value="ANK_REPEAT"/>
    <property type="match status" value="3"/>
</dbReference>
<feature type="compositionally biased region" description="Polar residues" evidence="6">
    <location>
        <begin position="564"/>
        <end position="582"/>
    </location>
</feature>
<dbReference type="Pfam" id="PF00385">
    <property type="entry name" value="Chromo"/>
    <property type="match status" value="1"/>
</dbReference>
<dbReference type="EMBL" id="MU825875">
    <property type="protein sequence ID" value="KAJ7386913.1"/>
    <property type="molecule type" value="Genomic_DNA"/>
</dbReference>
<keyword evidence="2" id="KW-0677">Repeat</keyword>
<dbReference type="OrthoDB" id="6022064at2759"/>
<dbReference type="InterPro" id="IPR023780">
    <property type="entry name" value="Chromo_domain"/>
</dbReference>
<organism evidence="8 9">
    <name type="scientific">Desmophyllum pertusum</name>
    <dbReference type="NCBI Taxonomy" id="174260"/>
    <lineage>
        <taxon>Eukaryota</taxon>
        <taxon>Metazoa</taxon>
        <taxon>Cnidaria</taxon>
        <taxon>Anthozoa</taxon>
        <taxon>Hexacorallia</taxon>
        <taxon>Scleractinia</taxon>
        <taxon>Caryophylliina</taxon>
        <taxon>Caryophylliidae</taxon>
        <taxon>Desmophyllum</taxon>
    </lineage>
</organism>
<evidence type="ECO:0000256" key="5">
    <source>
        <dbReference type="PROSITE-ProRule" id="PRU00023"/>
    </source>
</evidence>
<feature type="region of interest" description="Disordered" evidence="6">
    <location>
        <begin position="442"/>
        <end position="476"/>
    </location>
</feature>
<accession>A0A9W9ZS35</accession>
<feature type="compositionally biased region" description="Polar residues" evidence="6">
    <location>
        <begin position="466"/>
        <end position="476"/>
    </location>
</feature>
<dbReference type="SUPFAM" id="SSF54160">
    <property type="entry name" value="Chromo domain-like"/>
    <property type="match status" value="1"/>
</dbReference>
<dbReference type="PANTHER" id="PTHR24198">
    <property type="entry name" value="ANKYRIN REPEAT AND PROTEIN KINASE DOMAIN-CONTAINING PROTEIN"/>
    <property type="match status" value="1"/>
</dbReference>
<dbReference type="Gene3D" id="2.40.50.40">
    <property type="match status" value="1"/>
</dbReference>
<dbReference type="PROSITE" id="PS50297">
    <property type="entry name" value="ANK_REP_REGION"/>
    <property type="match status" value="3"/>
</dbReference>
<feature type="region of interest" description="Disordered" evidence="6">
    <location>
        <begin position="69"/>
        <end position="165"/>
    </location>
</feature>
<dbReference type="CDD" id="cd00024">
    <property type="entry name" value="CD_CSD"/>
    <property type="match status" value="1"/>
</dbReference>
<evidence type="ECO:0000256" key="2">
    <source>
        <dbReference type="ARBA" id="ARBA00022737"/>
    </source>
</evidence>
<evidence type="ECO:0000256" key="6">
    <source>
        <dbReference type="SAM" id="MobiDB-lite"/>
    </source>
</evidence>